<feature type="compositionally biased region" description="Polar residues" evidence="1">
    <location>
        <begin position="1057"/>
        <end position="1072"/>
    </location>
</feature>
<dbReference type="PANTHER" id="PTHR31099">
    <property type="entry name" value="OS06G0165300 PROTEIN"/>
    <property type="match status" value="1"/>
</dbReference>
<dbReference type="EMBL" id="JADBGQ010000033">
    <property type="protein sequence ID" value="KAG5374267.1"/>
    <property type="molecule type" value="Genomic_DNA"/>
</dbReference>
<protein>
    <recommendedName>
        <fullName evidence="4">Transposase (Putative), gypsy type</fullName>
    </recommendedName>
</protein>
<proteinExistence type="predicted"/>
<gene>
    <name evidence="2" type="primary">SC151g500040.1_BraROA</name>
    <name evidence="2" type="ORF">IGI04_042418</name>
</gene>
<dbReference type="Proteomes" id="UP000823674">
    <property type="component" value="Unassembled WGS sequence"/>
</dbReference>
<evidence type="ECO:0000313" key="3">
    <source>
        <dbReference type="Proteomes" id="UP000823674"/>
    </source>
</evidence>
<name>A0ABQ7KJB5_BRACM</name>
<reference evidence="2 3" key="1">
    <citation type="submission" date="2021-03" db="EMBL/GenBank/DDBJ databases">
        <authorList>
            <person name="King G.J."/>
            <person name="Bancroft I."/>
            <person name="Baten A."/>
            <person name="Bloomfield J."/>
            <person name="Borpatragohain P."/>
            <person name="He Z."/>
            <person name="Irish N."/>
            <person name="Irwin J."/>
            <person name="Liu K."/>
            <person name="Mauleon R.P."/>
            <person name="Moore J."/>
            <person name="Morris R."/>
            <person name="Ostergaard L."/>
            <person name="Wang B."/>
            <person name="Wells R."/>
        </authorList>
    </citation>
    <scope>NUCLEOTIDE SEQUENCE [LARGE SCALE GENOMIC DNA]</scope>
    <source>
        <strain evidence="2">R-o-18</strain>
        <tissue evidence="2">Leaf</tissue>
    </source>
</reference>
<accession>A0ABQ7KJB5</accession>
<keyword evidence="3" id="KW-1185">Reference proteome</keyword>
<feature type="region of interest" description="Disordered" evidence="1">
    <location>
        <begin position="282"/>
        <end position="317"/>
    </location>
</feature>
<evidence type="ECO:0000256" key="1">
    <source>
        <dbReference type="SAM" id="MobiDB-lite"/>
    </source>
</evidence>
<evidence type="ECO:0000313" key="2">
    <source>
        <dbReference type="EMBL" id="KAG5374267.1"/>
    </source>
</evidence>
<comment type="caution">
    <text evidence="2">The sequence shown here is derived from an EMBL/GenBank/DDBJ whole genome shotgun (WGS) entry which is preliminary data.</text>
</comment>
<dbReference type="PANTHER" id="PTHR31099:SF37">
    <property type="entry name" value="MYOSIN HEAVY CHAIN-LIKE PROTEIN"/>
    <property type="match status" value="1"/>
</dbReference>
<evidence type="ECO:0008006" key="4">
    <source>
        <dbReference type="Google" id="ProtNLM"/>
    </source>
</evidence>
<organism evidence="2 3">
    <name type="scientific">Brassica rapa subsp. trilocularis</name>
    <dbReference type="NCBI Taxonomy" id="1813537"/>
    <lineage>
        <taxon>Eukaryota</taxon>
        <taxon>Viridiplantae</taxon>
        <taxon>Streptophyta</taxon>
        <taxon>Embryophyta</taxon>
        <taxon>Tracheophyta</taxon>
        <taxon>Spermatophyta</taxon>
        <taxon>Magnoliopsida</taxon>
        <taxon>eudicotyledons</taxon>
        <taxon>Gunneridae</taxon>
        <taxon>Pentapetalae</taxon>
        <taxon>rosids</taxon>
        <taxon>malvids</taxon>
        <taxon>Brassicales</taxon>
        <taxon>Brassicaceae</taxon>
        <taxon>Brassiceae</taxon>
        <taxon>Brassica</taxon>
    </lineage>
</organism>
<feature type="region of interest" description="Disordered" evidence="1">
    <location>
        <begin position="1057"/>
        <end position="1076"/>
    </location>
</feature>
<sequence length="1114" mass="125192">MSSKKNVAKKGSSSASAYEDLIVPKMEFVPHSVNPAENEAWWVAHYGSLTPPKEKSFPVLIHRGVEKGDASRSTDEFLAIMRSFYHIPDAVEFRVPRRGECAKSPSEGYFTCYEAFVVRCRLWFPILEILVRVLDRFKVAISQLTPLAIQHLIGILILSYEHGLSLSVDHYEALLRLQLVTDTDKHRLVPRKFMSVVKKFISNFNSWKTFFFFVRLDAASVEESCIPLFRRLPNDRPFINPLAPFPEDIIVVRDLLRNGPFFWTSFTPKRVRKALRFVQPGPSLAADTGSDSEPDDQNPVEAPRAVPESSSWKGKDVDLGDIEFSMDDSMLPGWDPNLAYGDGSGSSEVPIPDFDDFFADLPPGFDAPPPTKESVRPRVVAEGSRIINGGLSLLGSAIEAGHREARVYRFKAEKAERDLARVQGEMLEREAQLTRDHARAIRKAERKGKREIVEVMKTRASQFQVEYGNLKNAFSSVGDLRECRGSVGSLWRTQADDYVFEEEMSLMKSGMNYHAHAEALIPPIDERIQGFWDSIPVSPDTEEVSTGFPDGGEEVDHSADAFGLDGRICIYRDWPLVALNPLPPYAISCLEMFETRALGLGQDLGLLSVKVCAVTSRLSFFLLRFLPDSYRFKVRDRFSAYMTCMVRIEHLLRRAFVLVLDVLKIKRVIELRLFKTASVFVGANRRTGCKFLVVAFGQFMIIFTIFGPEEAADKSLNVFRPWASDLCRASTSDAFASVDDFNSSFPGLRGQSCSQDFAVGRGVSSGLVELAEGVFVIALIASPCVARGPALIRIDRIVMRPLEIFPLVMDVHVLTRIADIRCLVSRFPSLSAFTASELGLTFGQLLLFVPIGDFFFFRYWFFERGAFPSGSASGPSWMFVDILVGVVGDIARIQVNVFGFVILRILCRGRKIFRVLLFDGRFLARVLTGRSFPRESCSIEWGGEVETLPTDFGGSAGTDNLGSCRIHELILFFRPFLIGGEHLYKLLERRGVGLRVGRGYVRYWSVEIGAAASVKRSLHVIRVRQTVGTEIRTVDFRLNKETRKTLISQRTRISANYHTSSNQNTRITTLKYNKSKREQRRSYSEFAYERLQQGISLASRAVGEIPSSSNPKTA</sequence>